<dbReference type="AlphaFoldDB" id="A0A4S8MBR9"/>
<evidence type="ECO:0000313" key="2">
    <source>
        <dbReference type="EMBL" id="THU99879.1"/>
    </source>
</evidence>
<feature type="compositionally biased region" description="Acidic residues" evidence="1">
    <location>
        <begin position="317"/>
        <end position="329"/>
    </location>
</feature>
<feature type="region of interest" description="Disordered" evidence="1">
    <location>
        <begin position="1"/>
        <end position="26"/>
    </location>
</feature>
<feature type="region of interest" description="Disordered" evidence="1">
    <location>
        <begin position="220"/>
        <end position="242"/>
    </location>
</feature>
<accession>A0A4S8MBR9</accession>
<protein>
    <submittedName>
        <fullName evidence="2">Uncharacterized protein</fullName>
    </submittedName>
</protein>
<feature type="compositionally biased region" description="Basic and acidic residues" evidence="1">
    <location>
        <begin position="221"/>
        <end position="242"/>
    </location>
</feature>
<feature type="compositionally biased region" description="Basic and acidic residues" evidence="1">
    <location>
        <begin position="271"/>
        <end position="280"/>
    </location>
</feature>
<gene>
    <name evidence="2" type="ORF">K435DRAFT_475250</name>
</gene>
<sequence>FLRDSRSLQSKPSSCHSCSHNTHRAQPRCPRNLLQARNRLTRPCTTRNTHIQLRSHARYNHMASSSTLPKFAKVPKVLASEIIYKNENEIGISDPYSGLVLAFPRGLVERAVIDDGLYRNGGLPDTHLVTAGGDSLARVWNSLPNTKTRFVETDALGNLTIPPGRAVTVGDILPTKSTSAALSSDEQIISLARETMSAEDIASTLFKELKHLKNISKKRRDGFEERKRKRAQDEASKSTREAIKAYKAGRNVNAEEDEEEIEFVMKKKARTDKGKGKARQDASPVAEEASGSGFGDSGLDQMEIYGEPDGAARADDAADADGAEDDAEA</sequence>
<evidence type="ECO:0000256" key="1">
    <source>
        <dbReference type="SAM" id="MobiDB-lite"/>
    </source>
</evidence>
<keyword evidence="3" id="KW-1185">Reference proteome</keyword>
<proteinExistence type="predicted"/>
<feature type="region of interest" description="Disordered" evidence="1">
    <location>
        <begin position="266"/>
        <end position="329"/>
    </location>
</feature>
<reference evidence="2 3" key="1">
    <citation type="journal article" date="2019" name="Nat. Ecol. Evol.">
        <title>Megaphylogeny resolves global patterns of mushroom evolution.</title>
        <authorList>
            <person name="Varga T."/>
            <person name="Krizsan K."/>
            <person name="Foldi C."/>
            <person name="Dima B."/>
            <person name="Sanchez-Garcia M."/>
            <person name="Sanchez-Ramirez S."/>
            <person name="Szollosi G.J."/>
            <person name="Szarkandi J.G."/>
            <person name="Papp V."/>
            <person name="Albert L."/>
            <person name="Andreopoulos W."/>
            <person name="Angelini C."/>
            <person name="Antonin V."/>
            <person name="Barry K.W."/>
            <person name="Bougher N.L."/>
            <person name="Buchanan P."/>
            <person name="Buyck B."/>
            <person name="Bense V."/>
            <person name="Catcheside P."/>
            <person name="Chovatia M."/>
            <person name="Cooper J."/>
            <person name="Damon W."/>
            <person name="Desjardin D."/>
            <person name="Finy P."/>
            <person name="Geml J."/>
            <person name="Haridas S."/>
            <person name="Hughes K."/>
            <person name="Justo A."/>
            <person name="Karasinski D."/>
            <person name="Kautmanova I."/>
            <person name="Kiss B."/>
            <person name="Kocsube S."/>
            <person name="Kotiranta H."/>
            <person name="LaButti K.M."/>
            <person name="Lechner B.E."/>
            <person name="Liimatainen K."/>
            <person name="Lipzen A."/>
            <person name="Lukacs Z."/>
            <person name="Mihaltcheva S."/>
            <person name="Morgado L.N."/>
            <person name="Niskanen T."/>
            <person name="Noordeloos M.E."/>
            <person name="Ohm R.A."/>
            <person name="Ortiz-Santana B."/>
            <person name="Ovrebo C."/>
            <person name="Racz N."/>
            <person name="Riley R."/>
            <person name="Savchenko A."/>
            <person name="Shiryaev A."/>
            <person name="Soop K."/>
            <person name="Spirin V."/>
            <person name="Szebenyi C."/>
            <person name="Tomsovsky M."/>
            <person name="Tulloss R.E."/>
            <person name="Uehling J."/>
            <person name="Grigoriev I.V."/>
            <person name="Vagvolgyi C."/>
            <person name="Papp T."/>
            <person name="Martin F.M."/>
            <person name="Miettinen O."/>
            <person name="Hibbett D.S."/>
            <person name="Nagy L.G."/>
        </authorList>
    </citation>
    <scope>NUCLEOTIDE SEQUENCE [LARGE SCALE GENOMIC DNA]</scope>
    <source>
        <strain evidence="2 3">CBS 962.96</strain>
    </source>
</reference>
<feature type="compositionally biased region" description="Polar residues" evidence="1">
    <location>
        <begin position="7"/>
        <end position="20"/>
    </location>
</feature>
<evidence type="ECO:0000313" key="3">
    <source>
        <dbReference type="Proteomes" id="UP000297245"/>
    </source>
</evidence>
<organism evidence="2 3">
    <name type="scientific">Dendrothele bispora (strain CBS 962.96)</name>
    <dbReference type="NCBI Taxonomy" id="1314807"/>
    <lineage>
        <taxon>Eukaryota</taxon>
        <taxon>Fungi</taxon>
        <taxon>Dikarya</taxon>
        <taxon>Basidiomycota</taxon>
        <taxon>Agaricomycotina</taxon>
        <taxon>Agaricomycetes</taxon>
        <taxon>Agaricomycetidae</taxon>
        <taxon>Agaricales</taxon>
        <taxon>Agaricales incertae sedis</taxon>
        <taxon>Dendrothele</taxon>
    </lineage>
</organism>
<dbReference type="Proteomes" id="UP000297245">
    <property type="component" value="Unassembled WGS sequence"/>
</dbReference>
<name>A0A4S8MBR9_DENBC</name>
<dbReference type="EMBL" id="ML179112">
    <property type="protein sequence ID" value="THU99879.1"/>
    <property type="molecule type" value="Genomic_DNA"/>
</dbReference>
<feature type="non-terminal residue" evidence="2">
    <location>
        <position position="1"/>
    </location>
</feature>